<dbReference type="GO" id="GO:0005524">
    <property type="term" value="F:ATP binding"/>
    <property type="evidence" value="ECO:0007669"/>
    <property type="project" value="UniProtKB-KW"/>
</dbReference>
<proteinExistence type="predicted"/>
<dbReference type="RefSeq" id="WP_241370555.1">
    <property type="nucleotide sequence ID" value="NZ_JAKZFC010000007.1"/>
</dbReference>
<evidence type="ECO:0000313" key="1">
    <source>
        <dbReference type="EMBL" id="MCH7323384.1"/>
    </source>
</evidence>
<keyword evidence="1" id="KW-0067">ATP-binding</keyword>
<comment type="caution">
    <text evidence="1">The sequence shown here is derived from an EMBL/GenBank/DDBJ whole genome shotgun (WGS) entry which is preliminary data.</text>
</comment>
<name>A0ABS9UGB3_9BACL</name>
<dbReference type="InterPro" id="IPR027417">
    <property type="entry name" value="P-loop_NTPase"/>
</dbReference>
<dbReference type="Proteomes" id="UP001316087">
    <property type="component" value="Unassembled WGS sequence"/>
</dbReference>
<gene>
    <name evidence="1" type="ORF">LZ480_16030</name>
</gene>
<keyword evidence="2" id="KW-1185">Reference proteome</keyword>
<reference evidence="1 2" key="1">
    <citation type="submission" date="2022-03" db="EMBL/GenBank/DDBJ databases">
        <authorList>
            <person name="Jo J.-H."/>
            <person name="Im W.-T."/>
        </authorList>
    </citation>
    <scope>NUCLEOTIDE SEQUENCE [LARGE SCALE GENOMIC DNA]</scope>
    <source>
        <strain evidence="1 2">MA9</strain>
    </source>
</reference>
<dbReference type="PANTHER" id="PTHR37807">
    <property type="entry name" value="OS07G0160300 PROTEIN"/>
    <property type="match status" value="1"/>
</dbReference>
<dbReference type="PANTHER" id="PTHR37807:SF3">
    <property type="entry name" value="OS07G0160300 PROTEIN"/>
    <property type="match status" value="1"/>
</dbReference>
<dbReference type="Gene3D" id="3.40.50.300">
    <property type="entry name" value="P-loop containing nucleotide triphosphate hydrolases"/>
    <property type="match status" value="1"/>
</dbReference>
<accession>A0ABS9UGB3</accession>
<evidence type="ECO:0000313" key="2">
    <source>
        <dbReference type="Proteomes" id="UP001316087"/>
    </source>
</evidence>
<sequence>MFFIQMSGFPGSGKSTLALEIANRTGCIIVDHDVTKTALLQSVVEGEIEENATGKIAYNMDFALVDFYLAQGRSVILDSPCLYSEIIERGTAISRKFEVKYKYIECYLNDFSEINSRLTSRQKRLSQISEVKSVEAFHNALKHCKKPLNDDFLTVNSKEPLNSYINQVMEYIYK</sequence>
<protein>
    <submittedName>
        <fullName evidence="1">ATP-binding protein</fullName>
    </submittedName>
</protein>
<dbReference type="EMBL" id="JAKZFC010000007">
    <property type="protein sequence ID" value="MCH7323384.1"/>
    <property type="molecule type" value="Genomic_DNA"/>
</dbReference>
<organism evidence="1 2">
    <name type="scientific">Solibacillus palustris</name>
    <dbReference type="NCBI Taxonomy" id="2908203"/>
    <lineage>
        <taxon>Bacteria</taxon>
        <taxon>Bacillati</taxon>
        <taxon>Bacillota</taxon>
        <taxon>Bacilli</taxon>
        <taxon>Bacillales</taxon>
        <taxon>Caryophanaceae</taxon>
        <taxon>Solibacillus</taxon>
    </lineage>
</organism>
<dbReference type="SUPFAM" id="SSF52540">
    <property type="entry name" value="P-loop containing nucleoside triphosphate hydrolases"/>
    <property type="match status" value="1"/>
</dbReference>
<keyword evidence="1" id="KW-0547">Nucleotide-binding</keyword>
<dbReference type="Pfam" id="PF13671">
    <property type="entry name" value="AAA_33"/>
    <property type="match status" value="1"/>
</dbReference>